<reference evidence="1" key="2">
    <citation type="submission" date="2020-03" db="EMBL/GenBank/DDBJ databases">
        <authorList>
            <consortium name="NCBI Pathogen Detection Project"/>
        </authorList>
    </citation>
    <scope>NUCLEOTIDE SEQUENCE</scope>
    <source>
        <strain evidence="1">AMC_487</strain>
    </source>
</reference>
<dbReference type="AlphaFoldDB" id="A0A0X4ZAG8"/>
<organism evidence="1">
    <name type="scientific">Escherichia coli</name>
    <dbReference type="NCBI Taxonomy" id="562"/>
    <lineage>
        <taxon>Bacteria</taxon>
        <taxon>Pseudomonadati</taxon>
        <taxon>Pseudomonadota</taxon>
        <taxon>Gammaproteobacteria</taxon>
        <taxon>Enterobacterales</taxon>
        <taxon>Enterobacteriaceae</taxon>
        <taxon>Escherichia</taxon>
    </lineage>
</organism>
<dbReference type="Pfam" id="PF14072">
    <property type="entry name" value="DndB"/>
    <property type="match status" value="1"/>
</dbReference>
<dbReference type="Proteomes" id="UP000845800">
    <property type="component" value="Unassembled WGS sequence"/>
</dbReference>
<proteinExistence type="predicted"/>
<evidence type="ECO:0000313" key="1">
    <source>
        <dbReference type="EMBL" id="HAI5334048.1"/>
    </source>
</evidence>
<dbReference type="NCBIfam" id="TIGR03187">
    <property type="entry name" value="DGQHR"/>
    <property type="match status" value="1"/>
</dbReference>
<dbReference type="InterPro" id="IPR017601">
    <property type="entry name" value="DGQHR-contain_dom"/>
</dbReference>
<sequence>MSFYTGKTIKVRQPFGDFYIASIPAKLLIQVCYSFAAQYGNEVLTGVQRGINENRVKAIAHFCSTNDAMFPTSVILSANLDANGETVSKPWYIDTDSNLVIPSSEINASIVDGQHRIEGLKKAIESGELAADFDLVCAIYFELPAPKQAEVFATINFNQQKVDKSLAYQLFGYDLDSVDSEFWSPDTLAIYLTRLLDKEDNSPLKGRIDFGMKKLDLSHQNKNFFDNDWYISTSTIVQGITSLISTNASKDRYYLHKRRLFKKDRSILKDIPSKAPLRDDYINNKDGQLYDLISDYFKYCNAFFWNSENINFMRKTIGIQALFDLLKAIVSDIKNKKGIISFNEICTYLRNIDIQKLKDLNVNYSGIGRSQIRDHLKKQCGIV</sequence>
<dbReference type="InterPro" id="IPR017642">
    <property type="entry name" value="DNA_S_mod_DndB"/>
</dbReference>
<dbReference type="CDD" id="cd16413">
    <property type="entry name" value="DGQHR_domain"/>
    <property type="match status" value="1"/>
</dbReference>
<comment type="caution">
    <text evidence="1">The sequence shown here is derived from an EMBL/GenBank/DDBJ whole genome shotgun (WGS) entry which is preliminary data.</text>
</comment>
<protein>
    <submittedName>
        <fullName evidence="1">DGQHR domain-containing protein</fullName>
    </submittedName>
</protein>
<gene>
    <name evidence="1" type="ORF">HJQ60_004097</name>
</gene>
<dbReference type="RefSeq" id="WP_001586699.1">
    <property type="nucleotide sequence ID" value="NZ_BFIK01000017.1"/>
</dbReference>
<dbReference type="EMBL" id="DABERK010000027">
    <property type="protein sequence ID" value="HAI5334048.1"/>
    <property type="molecule type" value="Genomic_DNA"/>
</dbReference>
<reference evidence="1" key="1">
    <citation type="journal article" date="2018" name="Genome Biol.">
        <title>SKESA: strategic k-mer extension for scrupulous assemblies.</title>
        <authorList>
            <person name="Souvorov A."/>
            <person name="Agarwala R."/>
            <person name="Lipman D.J."/>
        </authorList>
    </citation>
    <scope>NUCLEOTIDE SEQUENCE [LARGE SCALE GENOMIC DNA]</scope>
    <source>
        <strain evidence="1">AMC_487</strain>
    </source>
</reference>
<name>A0A0X4ZAG8_ECOLX</name>
<accession>A0A0X4ZAG8</accession>